<organism evidence="1 2">
    <name type="scientific">Flavobacterium jejuense</name>
    <dbReference type="NCBI Taxonomy" id="1544455"/>
    <lineage>
        <taxon>Bacteria</taxon>
        <taxon>Pseudomonadati</taxon>
        <taxon>Bacteroidota</taxon>
        <taxon>Flavobacteriia</taxon>
        <taxon>Flavobacteriales</taxon>
        <taxon>Flavobacteriaceae</taxon>
        <taxon>Flavobacterium</taxon>
    </lineage>
</organism>
<comment type="caution">
    <text evidence="1">The sequence shown here is derived from an EMBL/GenBank/DDBJ whole genome shotgun (WGS) entry which is preliminary data.</text>
</comment>
<accession>A0ABX0IU53</accession>
<reference evidence="1" key="1">
    <citation type="submission" date="2019-05" db="EMBL/GenBank/DDBJ databases">
        <authorList>
            <person name="Lianzixin W."/>
        </authorList>
    </citation>
    <scope>NUCLEOTIDE SEQUENCE</scope>
    <source>
        <strain evidence="1">EC11</strain>
    </source>
</reference>
<evidence type="ECO:0000313" key="1">
    <source>
        <dbReference type="EMBL" id="NHN26359.1"/>
    </source>
</evidence>
<dbReference type="Proteomes" id="UP000817854">
    <property type="component" value="Unassembled WGS sequence"/>
</dbReference>
<dbReference type="RefSeq" id="WP_140962690.1">
    <property type="nucleotide sequence ID" value="NZ_VEVQ02000007.1"/>
</dbReference>
<proteinExistence type="predicted"/>
<keyword evidence="2" id="KW-1185">Reference proteome</keyword>
<gene>
    <name evidence="1" type="ORF">FIA58_011775</name>
</gene>
<protein>
    <submittedName>
        <fullName evidence="1">Uncharacterized protein</fullName>
    </submittedName>
</protein>
<dbReference type="EMBL" id="VEVQ02000007">
    <property type="protein sequence ID" value="NHN26359.1"/>
    <property type="molecule type" value="Genomic_DNA"/>
</dbReference>
<sequence>MNYTINNLTQVSDCDVLLTWAGKEKAELTFKKISEERLTVKYSSTSLEVESELQGVLIELTALDSVIASLPEGEIKEDKLKKKTKLVYRKFLLEDRKESYGTIALLEKELDLERVNKEIEEVDAFILAITNHKATL</sequence>
<evidence type="ECO:0000313" key="2">
    <source>
        <dbReference type="Proteomes" id="UP000817854"/>
    </source>
</evidence>
<reference evidence="1" key="2">
    <citation type="submission" date="2020-02" db="EMBL/GenBank/DDBJ databases">
        <title>Flavobacterium profundi sp. nov., isolated from a deep-sea seamount.</title>
        <authorList>
            <person name="Zhang D.-C."/>
        </authorList>
    </citation>
    <scope>NUCLEOTIDE SEQUENCE</scope>
    <source>
        <strain evidence="1">EC11</strain>
    </source>
</reference>
<name>A0ABX0IU53_9FLAO</name>